<dbReference type="GO" id="GO:0007204">
    <property type="term" value="P:positive regulation of cytosolic calcium ion concentration"/>
    <property type="evidence" value="ECO:0007669"/>
    <property type="project" value="TreeGrafter"/>
</dbReference>
<evidence type="ECO:0000256" key="2">
    <source>
        <dbReference type="ARBA" id="ARBA00022475"/>
    </source>
</evidence>
<name>A0A834P4P7_VESPE</name>
<organism evidence="12 13">
    <name type="scientific">Vespula pensylvanica</name>
    <name type="common">Western yellow jacket</name>
    <name type="synonym">Wasp</name>
    <dbReference type="NCBI Taxonomy" id="30213"/>
    <lineage>
        <taxon>Eukaryota</taxon>
        <taxon>Metazoa</taxon>
        <taxon>Ecdysozoa</taxon>
        <taxon>Arthropoda</taxon>
        <taxon>Hexapoda</taxon>
        <taxon>Insecta</taxon>
        <taxon>Pterygota</taxon>
        <taxon>Neoptera</taxon>
        <taxon>Endopterygota</taxon>
        <taxon>Hymenoptera</taxon>
        <taxon>Apocrita</taxon>
        <taxon>Aculeata</taxon>
        <taxon>Vespoidea</taxon>
        <taxon>Vespidae</taxon>
        <taxon>Vespinae</taxon>
        <taxon>Vespula</taxon>
    </lineage>
</organism>
<dbReference type="Proteomes" id="UP000600918">
    <property type="component" value="Unassembled WGS sequence"/>
</dbReference>
<keyword evidence="6 11" id="KW-0472">Membrane</keyword>
<evidence type="ECO:0000256" key="1">
    <source>
        <dbReference type="ARBA" id="ARBA00004651"/>
    </source>
</evidence>
<comment type="subcellular location">
    <subcellularLocation>
        <location evidence="1">Cell membrane</location>
        <topology evidence="1">Multi-pass membrane protein</topology>
    </subcellularLocation>
</comment>
<feature type="transmembrane region" description="Helical" evidence="11">
    <location>
        <begin position="47"/>
        <end position="73"/>
    </location>
</feature>
<keyword evidence="7" id="KW-0675">Receptor</keyword>
<keyword evidence="2" id="KW-1003">Cell membrane</keyword>
<feature type="transmembrane region" description="Helical" evidence="11">
    <location>
        <begin position="364"/>
        <end position="387"/>
    </location>
</feature>
<evidence type="ECO:0000256" key="9">
    <source>
        <dbReference type="ARBA" id="ARBA00023224"/>
    </source>
</evidence>
<dbReference type="PANTHER" id="PTHR11866">
    <property type="entry name" value="G-PROTEIN COUPLED RECEPTOR FAMILY 1 MEMBER"/>
    <property type="match status" value="1"/>
</dbReference>
<dbReference type="GO" id="GO:0005886">
    <property type="term" value="C:plasma membrane"/>
    <property type="evidence" value="ECO:0007669"/>
    <property type="project" value="UniProtKB-SubCell"/>
</dbReference>
<dbReference type="Gene3D" id="1.20.1070.10">
    <property type="entry name" value="Rhodopsin 7-helix transmembrane proteins"/>
    <property type="match status" value="2"/>
</dbReference>
<dbReference type="GO" id="GO:0004930">
    <property type="term" value="F:G protein-coupled receptor activity"/>
    <property type="evidence" value="ECO:0007669"/>
    <property type="project" value="UniProtKB-KW"/>
</dbReference>
<dbReference type="SUPFAM" id="SSF81321">
    <property type="entry name" value="Family A G protein-coupled receptor-like"/>
    <property type="match status" value="2"/>
</dbReference>
<evidence type="ECO:0000256" key="7">
    <source>
        <dbReference type="ARBA" id="ARBA00023170"/>
    </source>
</evidence>
<evidence type="ECO:0000256" key="5">
    <source>
        <dbReference type="ARBA" id="ARBA00023040"/>
    </source>
</evidence>
<protein>
    <submittedName>
        <fullName evidence="12">Uncharacterized protein</fullName>
    </submittedName>
</protein>
<keyword evidence="8" id="KW-0325">Glycoprotein</keyword>
<dbReference type="PANTHER" id="PTHR11866:SF16">
    <property type="entry name" value="PROSTAGLANDIN E2 RECEPTOR EP4 SUBTYPE-LIKE PROTEIN"/>
    <property type="match status" value="1"/>
</dbReference>
<gene>
    <name evidence="12" type="ORF">H0235_007300</name>
</gene>
<keyword evidence="3 11" id="KW-0812">Transmembrane</keyword>
<evidence type="ECO:0000313" key="13">
    <source>
        <dbReference type="Proteomes" id="UP000600918"/>
    </source>
</evidence>
<feature type="transmembrane region" description="Helical" evidence="11">
    <location>
        <begin position="267"/>
        <end position="288"/>
    </location>
</feature>
<accession>A0A834P4P7</accession>
<keyword evidence="5" id="KW-0297">G-protein coupled receptor</keyword>
<keyword evidence="13" id="KW-1185">Reference proteome</keyword>
<evidence type="ECO:0000256" key="4">
    <source>
        <dbReference type="ARBA" id="ARBA00022989"/>
    </source>
</evidence>
<evidence type="ECO:0000256" key="6">
    <source>
        <dbReference type="ARBA" id="ARBA00023136"/>
    </source>
</evidence>
<feature type="transmembrane region" description="Helical" evidence="11">
    <location>
        <begin position="226"/>
        <end position="247"/>
    </location>
</feature>
<evidence type="ECO:0000256" key="3">
    <source>
        <dbReference type="ARBA" id="ARBA00022692"/>
    </source>
</evidence>
<dbReference type="GO" id="GO:0007189">
    <property type="term" value="P:adenylate cyclase-activating G protein-coupled receptor signaling pathway"/>
    <property type="evidence" value="ECO:0007669"/>
    <property type="project" value="TreeGrafter"/>
</dbReference>
<evidence type="ECO:0000256" key="11">
    <source>
        <dbReference type="SAM" id="Phobius"/>
    </source>
</evidence>
<dbReference type="AlphaFoldDB" id="A0A834P4P7"/>
<reference evidence="12" key="1">
    <citation type="journal article" date="2020" name="G3 (Bethesda)">
        <title>High-Quality Assemblies for Three Invasive Social Wasps from the &lt;i&gt;Vespula&lt;/i&gt; Genus.</title>
        <authorList>
            <person name="Harrop T.W.R."/>
            <person name="Guhlin J."/>
            <person name="McLaughlin G.M."/>
            <person name="Permina E."/>
            <person name="Stockwell P."/>
            <person name="Gilligan J."/>
            <person name="Le Lec M.F."/>
            <person name="Gruber M.A.M."/>
            <person name="Quinn O."/>
            <person name="Lovegrove M."/>
            <person name="Duncan E.J."/>
            <person name="Remnant E.J."/>
            <person name="Van Eeckhoven J."/>
            <person name="Graham B."/>
            <person name="Knapp R.A."/>
            <person name="Langford K.W."/>
            <person name="Kronenberg Z."/>
            <person name="Press M.O."/>
            <person name="Eacker S.M."/>
            <person name="Wilson-Rankin E.E."/>
            <person name="Purcell J."/>
            <person name="Lester P.J."/>
            <person name="Dearden P.K."/>
        </authorList>
    </citation>
    <scope>NUCLEOTIDE SEQUENCE</scope>
    <source>
        <strain evidence="12">Volc-1</strain>
    </source>
</reference>
<feature type="transmembrane region" description="Helical" evidence="11">
    <location>
        <begin position="94"/>
        <end position="112"/>
    </location>
</feature>
<comment type="caution">
    <text evidence="12">The sequence shown here is derived from an EMBL/GenBank/DDBJ whole genome shotgun (WGS) entry which is preliminary data.</text>
</comment>
<keyword evidence="9" id="KW-0807">Transducer</keyword>
<feature type="region of interest" description="Disordered" evidence="10">
    <location>
        <begin position="418"/>
        <end position="452"/>
    </location>
</feature>
<feature type="transmembrane region" description="Helical" evidence="11">
    <location>
        <begin position="124"/>
        <end position="142"/>
    </location>
</feature>
<evidence type="ECO:0000256" key="10">
    <source>
        <dbReference type="SAM" id="MobiDB-lite"/>
    </source>
</evidence>
<evidence type="ECO:0000256" key="8">
    <source>
        <dbReference type="ARBA" id="ARBA00023180"/>
    </source>
</evidence>
<dbReference type="PROSITE" id="PS00237">
    <property type="entry name" value="G_PROTEIN_RECEP_F1_1"/>
    <property type="match status" value="1"/>
</dbReference>
<sequence length="452" mass="50640">MKMIEKITSSFHTEALQNDSLSIVDLASTMMTMNVTVPNIPKRHVTFISQAVLTLVYITGVIGNVSALVILFHRDKRRNRKHLLMLRCLASNDLVALLGMLVQMYISIYVAGVTSNREFCSLRVVWRLFGLFSGCVAIVMAAERWLALTRPFVYQKTTQQGLQVSNSFHEHDLKSTKYLSECFTSLYRRQEILEWSLVTSLKNHPKLCVTPTKVQVTYPVIVRCMLTLWLAALSLTSLPVLGFGLYYKDDHCVRYREATGPTDIAYAYVWFVFGTLLCLSIVWCNLAVSRALGTLGRRAGALRRISTASSRANPLVTVTGPTPEVVASAEERAFARLMAISIPLAQFSMTLTTKMVTLKKCIHAFHIVADILLCVHFTLDPYIYVLLRMPRPRFRLLKPLCKICWPARSRSNSFTGIGDNHCSSGDPPTPITEAPSTPVSEEHESEVATVNV</sequence>
<dbReference type="InterPro" id="IPR008365">
    <property type="entry name" value="Prostanoid_rcpt"/>
</dbReference>
<keyword evidence="4 11" id="KW-1133">Transmembrane helix</keyword>
<evidence type="ECO:0000313" key="12">
    <source>
        <dbReference type="EMBL" id="KAF7427606.1"/>
    </source>
</evidence>
<dbReference type="EMBL" id="JACSDY010000005">
    <property type="protein sequence ID" value="KAF7427606.1"/>
    <property type="molecule type" value="Genomic_DNA"/>
</dbReference>
<dbReference type="InterPro" id="IPR000276">
    <property type="entry name" value="GPCR_Rhodpsn"/>
</dbReference>
<proteinExistence type="predicted"/>